<keyword evidence="1" id="KW-0812">Transmembrane</keyword>
<dbReference type="Pfam" id="PF23584">
    <property type="entry name" value="DUF7136"/>
    <property type="match status" value="1"/>
</dbReference>
<evidence type="ECO:0000313" key="4">
    <source>
        <dbReference type="EMBL" id="TXC11596.1"/>
    </source>
</evidence>
<evidence type="ECO:0000256" key="2">
    <source>
        <dbReference type="SAM" id="SignalP"/>
    </source>
</evidence>
<proteinExistence type="predicted"/>
<evidence type="ECO:0000256" key="1">
    <source>
        <dbReference type="SAM" id="Phobius"/>
    </source>
</evidence>
<comment type="caution">
    <text evidence="4">The sequence shown here is derived from an EMBL/GenBank/DDBJ whole genome shotgun (WGS) entry which is preliminary data.</text>
</comment>
<protein>
    <recommendedName>
        <fullName evidence="3">DUF7136 domain-containing protein</fullName>
    </recommendedName>
</protein>
<dbReference type="AlphaFoldDB" id="A0A5C6TL20"/>
<accession>A0A5C6TL20</accession>
<keyword evidence="1" id="KW-0472">Membrane</keyword>
<feature type="domain" description="DUF7136" evidence="3">
    <location>
        <begin position="29"/>
        <end position="242"/>
    </location>
</feature>
<evidence type="ECO:0000313" key="5">
    <source>
        <dbReference type="Proteomes" id="UP000321331"/>
    </source>
</evidence>
<feature type="chain" id="PRO_5022938831" description="DUF7136 domain-containing protein" evidence="2">
    <location>
        <begin position="22"/>
        <end position="291"/>
    </location>
</feature>
<reference evidence="4 5" key="1">
    <citation type="submission" date="2019-07" db="EMBL/GenBank/DDBJ databases">
        <title>The First High-Quality Draft Genome Sequence of the Causal Agent of the Current Panama Disease Epidemic.</title>
        <authorList>
            <person name="Warmington R.J."/>
            <person name="Kay W."/>
            <person name="Jeffries A."/>
            <person name="Bebber D."/>
            <person name="Moore K."/>
            <person name="Studholme D.J."/>
        </authorList>
    </citation>
    <scope>NUCLEOTIDE SEQUENCE [LARGE SCALE GENOMIC DNA]</scope>
    <source>
        <strain evidence="4 5">TR4</strain>
    </source>
</reference>
<gene>
    <name evidence="4" type="ORF">FocTR4_00006285</name>
</gene>
<feature type="signal peptide" evidence="2">
    <location>
        <begin position="1"/>
        <end position="21"/>
    </location>
</feature>
<evidence type="ECO:0000259" key="3">
    <source>
        <dbReference type="Pfam" id="PF23584"/>
    </source>
</evidence>
<sequence length="291" mass="32151">MNVSLLLGVFLGTFAVLGMQAKEKPSPPFPIDLGVSLIFPRPNETYRPVYPFPIVFALTGATKAWPYGFKLQWRLEGNWAIPIKKEDVPVVHGSAPDWLYSSGSLDPATEPYFVINATDIMGNTSYTEWELGWSLSVLQECSPGPERYWKYGSINFSTSSSGLLPNYKPKGPCPLEIQHTRFLDNRTTPKGVTGDRRSESCVVVTDQEGEGDPCSIDTGHELATMVRAEMLRYAECPDNQSWPDEKNLLGPDSCRRLYPSSKDAEDVANLMLPAALTAVVMGTVVVAFFAM</sequence>
<feature type="transmembrane region" description="Helical" evidence="1">
    <location>
        <begin position="270"/>
        <end position="290"/>
    </location>
</feature>
<keyword evidence="1" id="KW-1133">Transmembrane helix</keyword>
<organism evidence="4 5">
    <name type="scientific">Fusarium oxysporum f. sp. cubense</name>
    <dbReference type="NCBI Taxonomy" id="61366"/>
    <lineage>
        <taxon>Eukaryota</taxon>
        <taxon>Fungi</taxon>
        <taxon>Dikarya</taxon>
        <taxon>Ascomycota</taxon>
        <taxon>Pezizomycotina</taxon>
        <taxon>Sordariomycetes</taxon>
        <taxon>Hypocreomycetidae</taxon>
        <taxon>Hypocreales</taxon>
        <taxon>Nectriaceae</taxon>
        <taxon>Fusarium</taxon>
        <taxon>Fusarium oxysporum species complex</taxon>
    </lineage>
</organism>
<dbReference type="InterPro" id="IPR055560">
    <property type="entry name" value="DUF7136"/>
</dbReference>
<keyword evidence="2" id="KW-0732">Signal</keyword>
<name>A0A5C6TL20_FUSOC</name>
<dbReference type="Proteomes" id="UP000321331">
    <property type="component" value="Unassembled WGS sequence"/>
</dbReference>
<dbReference type="EMBL" id="VMNF01000003">
    <property type="protein sequence ID" value="TXC11596.1"/>
    <property type="molecule type" value="Genomic_DNA"/>
</dbReference>